<evidence type="ECO:0000313" key="3">
    <source>
        <dbReference type="Proteomes" id="UP001597438"/>
    </source>
</evidence>
<proteinExistence type="predicted"/>
<accession>A0ABW5X5A9</accession>
<keyword evidence="1" id="KW-0812">Transmembrane</keyword>
<dbReference type="RefSeq" id="WP_279347073.1">
    <property type="nucleotide sequence ID" value="NZ_JBHUOJ010000028.1"/>
</dbReference>
<dbReference type="Proteomes" id="UP001597438">
    <property type="component" value="Unassembled WGS sequence"/>
</dbReference>
<evidence type="ECO:0008006" key="4">
    <source>
        <dbReference type="Google" id="ProtNLM"/>
    </source>
</evidence>
<protein>
    <recommendedName>
        <fullName evidence="4">ATP synthase F0 subunit 8</fullName>
    </recommendedName>
</protein>
<evidence type="ECO:0000256" key="1">
    <source>
        <dbReference type="SAM" id="Phobius"/>
    </source>
</evidence>
<sequence>MMDNMNTDGFCWMCAAMWLGGILLIVGFIWLVIWLIKRMKNPK</sequence>
<dbReference type="EMBL" id="JBHUOJ010000028">
    <property type="protein sequence ID" value="MFD2834151.1"/>
    <property type="molecule type" value="Genomic_DNA"/>
</dbReference>
<evidence type="ECO:0000313" key="2">
    <source>
        <dbReference type="EMBL" id="MFD2834151.1"/>
    </source>
</evidence>
<feature type="transmembrane region" description="Helical" evidence="1">
    <location>
        <begin position="15"/>
        <end position="36"/>
    </location>
</feature>
<organism evidence="2 3">
    <name type="scientific">Christiangramia antarctica</name>
    <dbReference type="NCBI Taxonomy" id="2058158"/>
    <lineage>
        <taxon>Bacteria</taxon>
        <taxon>Pseudomonadati</taxon>
        <taxon>Bacteroidota</taxon>
        <taxon>Flavobacteriia</taxon>
        <taxon>Flavobacteriales</taxon>
        <taxon>Flavobacteriaceae</taxon>
        <taxon>Christiangramia</taxon>
    </lineage>
</organism>
<name>A0ABW5X5A9_9FLAO</name>
<keyword evidence="1" id="KW-0472">Membrane</keyword>
<reference evidence="3" key="1">
    <citation type="journal article" date="2019" name="Int. J. Syst. Evol. Microbiol.">
        <title>The Global Catalogue of Microorganisms (GCM) 10K type strain sequencing project: providing services to taxonomists for standard genome sequencing and annotation.</title>
        <authorList>
            <consortium name="The Broad Institute Genomics Platform"/>
            <consortium name="The Broad Institute Genome Sequencing Center for Infectious Disease"/>
            <person name="Wu L."/>
            <person name="Ma J."/>
        </authorList>
    </citation>
    <scope>NUCLEOTIDE SEQUENCE [LARGE SCALE GENOMIC DNA]</scope>
    <source>
        <strain evidence="3">KCTC 52925</strain>
    </source>
</reference>
<keyword evidence="3" id="KW-1185">Reference proteome</keyword>
<gene>
    <name evidence="2" type="ORF">ACFSYS_12715</name>
</gene>
<keyword evidence="1" id="KW-1133">Transmembrane helix</keyword>
<comment type="caution">
    <text evidence="2">The sequence shown here is derived from an EMBL/GenBank/DDBJ whole genome shotgun (WGS) entry which is preliminary data.</text>
</comment>